<keyword evidence="2" id="KW-1185">Reference proteome</keyword>
<accession>A0A0C2NCE6</accession>
<proteinExistence type="predicted"/>
<sequence>MSHAQKVSHNECKLRYKNNFGREAYHRTPRYGFDNDLIIHERNFVQTENSEINSLNIDIPKKVWKHRLWNNASRARLMNAKTREHYPPSHEKVPVCHQILIKNGVPILEFNLFTLSPNLKPQRYLSLLVSACCSSQQSVSVRQSQKCYLPREQGRCGVAVLEDKRMEANVDRFESIIIQVTIGDGCLSGVRPERYSLTRTKE</sequence>
<dbReference type="AlphaFoldDB" id="A0A0C2NCE6"/>
<dbReference type="Proteomes" id="UP000031668">
    <property type="component" value="Unassembled WGS sequence"/>
</dbReference>
<name>A0A0C2NCE6_THEKT</name>
<organism evidence="1 2">
    <name type="scientific">Thelohanellus kitauei</name>
    <name type="common">Myxosporean</name>
    <dbReference type="NCBI Taxonomy" id="669202"/>
    <lineage>
        <taxon>Eukaryota</taxon>
        <taxon>Metazoa</taxon>
        <taxon>Cnidaria</taxon>
        <taxon>Myxozoa</taxon>
        <taxon>Myxosporea</taxon>
        <taxon>Bivalvulida</taxon>
        <taxon>Platysporina</taxon>
        <taxon>Myxobolidae</taxon>
        <taxon>Thelohanellus</taxon>
    </lineage>
</organism>
<evidence type="ECO:0000313" key="2">
    <source>
        <dbReference type="Proteomes" id="UP000031668"/>
    </source>
</evidence>
<gene>
    <name evidence="1" type="ORF">RF11_13488</name>
</gene>
<protein>
    <submittedName>
        <fullName evidence="1">Uncharacterized protein</fullName>
    </submittedName>
</protein>
<reference evidence="1 2" key="1">
    <citation type="journal article" date="2014" name="Genome Biol. Evol.">
        <title>The genome of the myxosporean Thelohanellus kitauei shows adaptations to nutrient acquisition within its fish host.</title>
        <authorList>
            <person name="Yang Y."/>
            <person name="Xiong J."/>
            <person name="Zhou Z."/>
            <person name="Huo F."/>
            <person name="Miao W."/>
            <person name="Ran C."/>
            <person name="Liu Y."/>
            <person name="Zhang J."/>
            <person name="Feng J."/>
            <person name="Wang M."/>
            <person name="Wang M."/>
            <person name="Wang L."/>
            <person name="Yao B."/>
        </authorList>
    </citation>
    <scope>NUCLEOTIDE SEQUENCE [LARGE SCALE GENOMIC DNA]</scope>
    <source>
        <strain evidence="1">Wuqing</strain>
    </source>
</reference>
<comment type="caution">
    <text evidence="1">The sequence shown here is derived from an EMBL/GenBank/DDBJ whole genome shotgun (WGS) entry which is preliminary data.</text>
</comment>
<dbReference type="EMBL" id="JWZT01001684">
    <property type="protein sequence ID" value="KII71632.1"/>
    <property type="molecule type" value="Genomic_DNA"/>
</dbReference>
<evidence type="ECO:0000313" key="1">
    <source>
        <dbReference type="EMBL" id="KII71632.1"/>
    </source>
</evidence>